<proteinExistence type="predicted"/>
<dbReference type="AlphaFoldDB" id="A0A7E4WE36"/>
<evidence type="ECO:0000256" key="1">
    <source>
        <dbReference type="SAM" id="MobiDB-lite"/>
    </source>
</evidence>
<dbReference type="SUPFAM" id="SSF52768">
    <property type="entry name" value="Arginase/deacetylase"/>
    <property type="match status" value="1"/>
</dbReference>
<evidence type="ECO:0000313" key="2">
    <source>
        <dbReference type="Proteomes" id="UP000492821"/>
    </source>
</evidence>
<reference evidence="2" key="1">
    <citation type="journal article" date="2013" name="Genetics">
        <title>The draft genome and transcriptome of Panagrellus redivivus are shaped by the harsh demands of a free-living lifestyle.</title>
        <authorList>
            <person name="Srinivasan J."/>
            <person name="Dillman A.R."/>
            <person name="Macchietto M.G."/>
            <person name="Heikkinen L."/>
            <person name="Lakso M."/>
            <person name="Fracchia K.M."/>
            <person name="Antoshechkin I."/>
            <person name="Mortazavi A."/>
            <person name="Wong G."/>
            <person name="Sternberg P.W."/>
        </authorList>
    </citation>
    <scope>NUCLEOTIDE SEQUENCE [LARGE SCALE GENOMIC DNA]</scope>
    <source>
        <strain evidence="2">MT8872</strain>
    </source>
</reference>
<dbReference type="InterPro" id="IPR037138">
    <property type="entry name" value="His_deacetylse_dom_sf"/>
</dbReference>
<keyword evidence="2" id="KW-1185">Reference proteome</keyword>
<dbReference type="WBParaSite" id="Pan_g986.t1">
    <property type="protein sequence ID" value="Pan_g986.t1"/>
    <property type="gene ID" value="Pan_g986"/>
</dbReference>
<dbReference type="Gene3D" id="3.40.800.20">
    <property type="entry name" value="Histone deacetylase domain"/>
    <property type="match status" value="1"/>
</dbReference>
<accession>A0A7E4WE36</accession>
<dbReference type="InterPro" id="IPR023696">
    <property type="entry name" value="Ureohydrolase_dom_sf"/>
</dbReference>
<feature type="compositionally biased region" description="Basic residues" evidence="1">
    <location>
        <begin position="107"/>
        <end position="117"/>
    </location>
</feature>
<sequence length="124" mass="14438">MTLGGGGYTLRNVARCWANETAIIVDQDDVISPTIPETSEYREFFAAEQFKLKPELARKWENQNTKEYLELLRQETVENLRGLKHAPSVQMQPEQHFEESFIDFMRNPKKLKGKKNKKDPPRDG</sequence>
<protein>
    <submittedName>
        <fullName evidence="3">Histone deacetylase</fullName>
    </submittedName>
</protein>
<feature type="region of interest" description="Disordered" evidence="1">
    <location>
        <begin position="105"/>
        <end position="124"/>
    </location>
</feature>
<name>A0A7E4WE36_PANRE</name>
<dbReference type="Proteomes" id="UP000492821">
    <property type="component" value="Unassembled WGS sequence"/>
</dbReference>
<evidence type="ECO:0000313" key="3">
    <source>
        <dbReference type="WBParaSite" id="Pan_g986.t1"/>
    </source>
</evidence>
<organism evidence="2 3">
    <name type="scientific">Panagrellus redivivus</name>
    <name type="common">Microworm</name>
    <dbReference type="NCBI Taxonomy" id="6233"/>
    <lineage>
        <taxon>Eukaryota</taxon>
        <taxon>Metazoa</taxon>
        <taxon>Ecdysozoa</taxon>
        <taxon>Nematoda</taxon>
        <taxon>Chromadorea</taxon>
        <taxon>Rhabditida</taxon>
        <taxon>Tylenchina</taxon>
        <taxon>Panagrolaimomorpha</taxon>
        <taxon>Panagrolaimoidea</taxon>
        <taxon>Panagrolaimidae</taxon>
        <taxon>Panagrellus</taxon>
    </lineage>
</organism>
<reference evidence="3" key="2">
    <citation type="submission" date="2020-10" db="UniProtKB">
        <authorList>
            <consortium name="WormBaseParasite"/>
        </authorList>
    </citation>
    <scope>IDENTIFICATION</scope>
</reference>